<keyword evidence="5 7" id="KW-0472">Membrane</keyword>
<feature type="transmembrane region" description="Helical" evidence="7">
    <location>
        <begin position="446"/>
        <end position="466"/>
    </location>
</feature>
<keyword evidence="10" id="KW-1185">Reference proteome</keyword>
<dbReference type="Gene3D" id="1.20.1740.10">
    <property type="entry name" value="Amino acid/polyamine transporter I"/>
    <property type="match status" value="1"/>
</dbReference>
<feature type="transmembrane region" description="Helical" evidence="7">
    <location>
        <begin position="184"/>
        <end position="204"/>
    </location>
</feature>
<comment type="caution">
    <text evidence="9">The sequence shown here is derived from an EMBL/GenBank/DDBJ whole genome shotgun (WGS) entry which is preliminary data.</text>
</comment>
<feature type="domain" description="Amino acid transporter transmembrane" evidence="8">
    <location>
        <begin position="45"/>
        <end position="439"/>
    </location>
</feature>
<accession>A0ABR4FY28</accession>
<dbReference type="PANTHER" id="PTHR22950">
    <property type="entry name" value="AMINO ACID TRANSPORTER"/>
    <property type="match status" value="1"/>
</dbReference>
<feature type="transmembrane region" description="Helical" evidence="7">
    <location>
        <begin position="46"/>
        <end position="65"/>
    </location>
</feature>
<dbReference type="InterPro" id="IPR013057">
    <property type="entry name" value="AA_transpt_TM"/>
</dbReference>
<keyword evidence="3 7" id="KW-0812">Transmembrane</keyword>
<feature type="transmembrane region" description="Helical" evidence="7">
    <location>
        <begin position="267"/>
        <end position="289"/>
    </location>
</feature>
<sequence length="472" mass="50923">MAEKDQTRAHEAYDSPRTSPQAERYSSDDDGEVFRKTSTGVNFRKVGWFNATVIFTKILFATGVLSLPSALYALGAVGGSISIVAWGAFNTYCFVILGNFRLKHPHCHSIADMAQVALGVVGKEVTGLLFIIGYVLVTGSGIVGVSTALNALSHHAACTVWWSFLATVVIIATASIRKLEHVGWLSYVGFLSIYIAVFIVVVGVTQRDRPAAAPQEGPYDLGYVAINNPGFAGGMVASSTIFVSSAGTSAFLPVISEMRNPREYKRPLYYCMSLVTASYLAFGLVVYRWCGMWVASPSLGSAGQTIKMVSYGVALIGLIVSGTLYLHVGAKYVFVRILGKTPHLQSNSLIHWGTWLACTTILGALAFILAESIPIFNYLIALVGSVCFAPLAMSLPGLLWLYDHGHYRKGSLVQKGVYLLHIGLVLLGVFFLVGATYGVVKQIIDAYATGLIGMFPTYTSSAWCVWEVTLTN</sequence>
<organism evidence="9 10">
    <name type="scientific">Aspergillus keveii</name>
    <dbReference type="NCBI Taxonomy" id="714993"/>
    <lineage>
        <taxon>Eukaryota</taxon>
        <taxon>Fungi</taxon>
        <taxon>Dikarya</taxon>
        <taxon>Ascomycota</taxon>
        <taxon>Pezizomycotina</taxon>
        <taxon>Eurotiomycetes</taxon>
        <taxon>Eurotiomycetidae</taxon>
        <taxon>Eurotiales</taxon>
        <taxon>Aspergillaceae</taxon>
        <taxon>Aspergillus</taxon>
        <taxon>Aspergillus subgen. Nidulantes</taxon>
    </lineage>
</organism>
<feature type="transmembrane region" description="Helical" evidence="7">
    <location>
        <begin position="349"/>
        <end position="369"/>
    </location>
</feature>
<comment type="subcellular location">
    <subcellularLocation>
        <location evidence="1">Membrane</location>
        <topology evidence="1">Multi-pass membrane protein</topology>
    </subcellularLocation>
</comment>
<dbReference type="Proteomes" id="UP001610563">
    <property type="component" value="Unassembled WGS sequence"/>
</dbReference>
<evidence type="ECO:0000256" key="4">
    <source>
        <dbReference type="ARBA" id="ARBA00022989"/>
    </source>
</evidence>
<dbReference type="PANTHER" id="PTHR22950:SF697">
    <property type="entry name" value="AMINO ACID TRANSPORTER (EUROFUNG)"/>
    <property type="match status" value="1"/>
</dbReference>
<feature type="transmembrane region" description="Helical" evidence="7">
    <location>
        <begin position="375"/>
        <end position="402"/>
    </location>
</feature>
<evidence type="ECO:0000256" key="3">
    <source>
        <dbReference type="ARBA" id="ARBA00022692"/>
    </source>
</evidence>
<evidence type="ECO:0000256" key="1">
    <source>
        <dbReference type="ARBA" id="ARBA00004141"/>
    </source>
</evidence>
<dbReference type="EMBL" id="JBFTWV010000084">
    <property type="protein sequence ID" value="KAL2788149.1"/>
    <property type="molecule type" value="Genomic_DNA"/>
</dbReference>
<name>A0ABR4FY28_9EURO</name>
<evidence type="ECO:0000256" key="6">
    <source>
        <dbReference type="SAM" id="MobiDB-lite"/>
    </source>
</evidence>
<evidence type="ECO:0000256" key="7">
    <source>
        <dbReference type="SAM" id="Phobius"/>
    </source>
</evidence>
<comment type="similarity">
    <text evidence="2">Belongs to the amino acid/polyamine transporter 2 family.</text>
</comment>
<evidence type="ECO:0000259" key="8">
    <source>
        <dbReference type="Pfam" id="PF01490"/>
    </source>
</evidence>
<feature type="transmembrane region" description="Helical" evidence="7">
    <location>
        <begin position="309"/>
        <end position="328"/>
    </location>
</feature>
<evidence type="ECO:0000313" key="9">
    <source>
        <dbReference type="EMBL" id="KAL2788149.1"/>
    </source>
</evidence>
<feature type="transmembrane region" description="Helical" evidence="7">
    <location>
        <begin position="71"/>
        <end position="95"/>
    </location>
</feature>
<evidence type="ECO:0000256" key="5">
    <source>
        <dbReference type="ARBA" id="ARBA00023136"/>
    </source>
</evidence>
<feature type="transmembrane region" description="Helical" evidence="7">
    <location>
        <begin position="152"/>
        <end position="172"/>
    </location>
</feature>
<protein>
    <submittedName>
        <fullName evidence="9">Transmembrane amino acid transporter protein-domain-containing protein</fullName>
    </submittedName>
</protein>
<proteinExistence type="inferred from homology"/>
<reference evidence="9 10" key="1">
    <citation type="submission" date="2024-07" db="EMBL/GenBank/DDBJ databases">
        <title>Section-level genome sequencing and comparative genomics of Aspergillus sections Usti and Cavernicolus.</title>
        <authorList>
            <consortium name="Lawrence Berkeley National Laboratory"/>
            <person name="Nybo J.L."/>
            <person name="Vesth T.C."/>
            <person name="Theobald S."/>
            <person name="Frisvad J.C."/>
            <person name="Larsen T.O."/>
            <person name="Kjaerboelling I."/>
            <person name="Rothschild-Mancinelli K."/>
            <person name="Lyhne E.K."/>
            <person name="Kogle M.E."/>
            <person name="Barry K."/>
            <person name="Clum A."/>
            <person name="Na H."/>
            <person name="Ledsgaard L."/>
            <person name="Lin J."/>
            <person name="Lipzen A."/>
            <person name="Kuo A."/>
            <person name="Riley R."/>
            <person name="Mondo S."/>
            <person name="Labutti K."/>
            <person name="Haridas S."/>
            <person name="Pangalinan J."/>
            <person name="Salamov A.A."/>
            <person name="Simmons B.A."/>
            <person name="Magnuson J.K."/>
            <person name="Chen J."/>
            <person name="Drula E."/>
            <person name="Henrissat B."/>
            <person name="Wiebenga A."/>
            <person name="Lubbers R.J."/>
            <person name="Gomes A.C."/>
            <person name="Makela M.R."/>
            <person name="Stajich J."/>
            <person name="Grigoriev I.V."/>
            <person name="Mortensen U.H."/>
            <person name="De Vries R.P."/>
            <person name="Baker S.E."/>
            <person name="Andersen M.R."/>
        </authorList>
    </citation>
    <scope>NUCLEOTIDE SEQUENCE [LARGE SCALE GENOMIC DNA]</scope>
    <source>
        <strain evidence="9 10">CBS 209.92</strain>
    </source>
</reference>
<gene>
    <name evidence="9" type="ORF">BJX66DRAFT_264550</name>
</gene>
<dbReference type="Pfam" id="PF01490">
    <property type="entry name" value="Aa_trans"/>
    <property type="match status" value="1"/>
</dbReference>
<keyword evidence="4 7" id="KW-1133">Transmembrane helix</keyword>
<feature type="region of interest" description="Disordered" evidence="6">
    <location>
        <begin position="1"/>
        <end position="31"/>
    </location>
</feature>
<feature type="compositionally biased region" description="Basic and acidic residues" evidence="6">
    <location>
        <begin position="1"/>
        <end position="14"/>
    </location>
</feature>
<feature type="transmembrane region" description="Helical" evidence="7">
    <location>
        <begin position="418"/>
        <end position="440"/>
    </location>
</feature>
<feature type="transmembrane region" description="Helical" evidence="7">
    <location>
        <begin position="231"/>
        <end position="255"/>
    </location>
</feature>
<evidence type="ECO:0000256" key="2">
    <source>
        <dbReference type="ARBA" id="ARBA00008066"/>
    </source>
</evidence>
<evidence type="ECO:0000313" key="10">
    <source>
        <dbReference type="Proteomes" id="UP001610563"/>
    </source>
</evidence>